<dbReference type="AlphaFoldDB" id="A0A5C3Q328"/>
<feature type="binding site" description="axial binding residue" evidence="13">
    <location>
        <position position="191"/>
    </location>
    <ligand>
        <name>heme</name>
        <dbReference type="ChEBI" id="CHEBI:30413"/>
    </ligand>
    <ligandPart>
        <name>Fe</name>
        <dbReference type="ChEBI" id="CHEBI:18248"/>
    </ligandPart>
</feature>
<reference evidence="14 15" key="1">
    <citation type="journal article" date="2019" name="Nat. Ecol. Evol.">
        <title>Megaphylogeny resolves global patterns of mushroom evolution.</title>
        <authorList>
            <person name="Varga T."/>
            <person name="Krizsan K."/>
            <person name="Foldi C."/>
            <person name="Dima B."/>
            <person name="Sanchez-Garcia M."/>
            <person name="Sanchez-Ramirez S."/>
            <person name="Szollosi G.J."/>
            <person name="Szarkandi J.G."/>
            <person name="Papp V."/>
            <person name="Albert L."/>
            <person name="Andreopoulos W."/>
            <person name="Angelini C."/>
            <person name="Antonin V."/>
            <person name="Barry K.W."/>
            <person name="Bougher N.L."/>
            <person name="Buchanan P."/>
            <person name="Buyck B."/>
            <person name="Bense V."/>
            <person name="Catcheside P."/>
            <person name="Chovatia M."/>
            <person name="Cooper J."/>
            <person name="Damon W."/>
            <person name="Desjardin D."/>
            <person name="Finy P."/>
            <person name="Geml J."/>
            <person name="Haridas S."/>
            <person name="Hughes K."/>
            <person name="Justo A."/>
            <person name="Karasinski D."/>
            <person name="Kautmanova I."/>
            <person name="Kiss B."/>
            <person name="Kocsube S."/>
            <person name="Kotiranta H."/>
            <person name="LaButti K.M."/>
            <person name="Lechner B.E."/>
            <person name="Liimatainen K."/>
            <person name="Lipzen A."/>
            <person name="Lukacs Z."/>
            <person name="Mihaltcheva S."/>
            <person name="Morgado L.N."/>
            <person name="Niskanen T."/>
            <person name="Noordeloos M.E."/>
            <person name="Ohm R.A."/>
            <person name="Ortiz-Santana B."/>
            <person name="Ovrebo C."/>
            <person name="Racz N."/>
            <person name="Riley R."/>
            <person name="Savchenko A."/>
            <person name="Shiryaev A."/>
            <person name="Soop K."/>
            <person name="Spirin V."/>
            <person name="Szebenyi C."/>
            <person name="Tomsovsky M."/>
            <person name="Tulloss R.E."/>
            <person name="Uehling J."/>
            <person name="Grigoriev I.V."/>
            <person name="Vagvolgyi C."/>
            <person name="Papp T."/>
            <person name="Martin F.M."/>
            <person name="Miettinen O."/>
            <person name="Hibbett D.S."/>
            <person name="Nagy L.G."/>
        </authorList>
    </citation>
    <scope>NUCLEOTIDE SEQUENCE [LARGE SCALE GENOMIC DNA]</scope>
    <source>
        <strain evidence="14 15">CBS 309.79</strain>
    </source>
</reference>
<dbReference type="PANTHER" id="PTHR24305">
    <property type="entry name" value="CYTOCHROME P450"/>
    <property type="match status" value="1"/>
</dbReference>
<dbReference type="InterPro" id="IPR001128">
    <property type="entry name" value="Cyt_P450"/>
</dbReference>
<keyword evidence="7 13" id="KW-0479">Metal-binding</keyword>
<comment type="pathway">
    <text evidence="3">Secondary metabolite biosynthesis; terpenoid biosynthesis.</text>
</comment>
<comment type="subcellular location">
    <subcellularLocation>
        <location evidence="2">Membrane</location>
    </subcellularLocation>
</comment>
<evidence type="ECO:0000256" key="7">
    <source>
        <dbReference type="ARBA" id="ARBA00022723"/>
    </source>
</evidence>
<dbReference type="Proteomes" id="UP000305067">
    <property type="component" value="Unassembled WGS sequence"/>
</dbReference>
<sequence>MSVLLRANQDADAKDRLSDAELHGQINILVFAGSDTTTSALSRVLHLLALHPEVQAKLRAEVVQARRDNAGEDLDYDDLAGLLYLDAITRETLRLARADIYLPLSKPITTTSGNSVSVIPNKNDTNVIIGLAAANRDKDLWGEDADEWKPERWINKDGSLKTAASAASEDVQRLPRVYSGTMTFLGGSRACIGFKFSQLEFKVVLSMLLERMEFKLAEGKKIAWRNSGVTAPILKSEPEGAAQLPLLIRLLEGRR</sequence>
<evidence type="ECO:0000313" key="14">
    <source>
        <dbReference type="EMBL" id="TFK95449.1"/>
    </source>
</evidence>
<evidence type="ECO:0000256" key="8">
    <source>
        <dbReference type="ARBA" id="ARBA00022989"/>
    </source>
</evidence>
<dbReference type="EMBL" id="ML178885">
    <property type="protein sequence ID" value="TFK95449.1"/>
    <property type="molecule type" value="Genomic_DNA"/>
</dbReference>
<dbReference type="InterPro" id="IPR036396">
    <property type="entry name" value="Cyt_P450_sf"/>
</dbReference>
<dbReference type="PANTHER" id="PTHR24305:SF166">
    <property type="entry name" value="CYTOCHROME P450 12A4, MITOCHONDRIAL-RELATED"/>
    <property type="match status" value="1"/>
</dbReference>
<dbReference type="GO" id="GO:0005506">
    <property type="term" value="F:iron ion binding"/>
    <property type="evidence" value="ECO:0007669"/>
    <property type="project" value="InterPro"/>
</dbReference>
<keyword evidence="12" id="KW-0472">Membrane</keyword>
<dbReference type="PRINTS" id="PR00463">
    <property type="entry name" value="EP450I"/>
</dbReference>
<organism evidence="14 15">
    <name type="scientific">Pterulicium gracile</name>
    <dbReference type="NCBI Taxonomy" id="1884261"/>
    <lineage>
        <taxon>Eukaryota</taxon>
        <taxon>Fungi</taxon>
        <taxon>Dikarya</taxon>
        <taxon>Basidiomycota</taxon>
        <taxon>Agaricomycotina</taxon>
        <taxon>Agaricomycetes</taxon>
        <taxon>Agaricomycetidae</taxon>
        <taxon>Agaricales</taxon>
        <taxon>Pleurotineae</taxon>
        <taxon>Pterulaceae</taxon>
        <taxon>Pterulicium</taxon>
    </lineage>
</organism>
<evidence type="ECO:0000256" key="5">
    <source>
        <dbReference type="ARBA" id="ARBA00022617"/>
    </source>
</evidence>
<dbReference type="InterPro" id="IPR050121">
    <property type="entry name" value="Cytochrome_P450_monoxygenase"/>
</dbReference>
<dbReference type="GO" id="GO:0020037">
    <property type="term" value="F:heme binding"/>
    <property type="evidence" value="ECO:0007669"/>
    <property type="project" value="InterPro"/>
</dbReference>
<keyword evidence="11" id="KW-0503">Monooxygenase</keyword>
<evidence type="ECO:0000256" key="4">
    <source>
        <dbReference type="ARBA" id="ARBA00010617"/>
    </source>
</evidence>
<gene>
    <name evidence="14" type="ORF">BDV98DRAFT_651967</name>
</gene>
<keyword evidence="10 13" id="KW-0408">Iron</keyword>
<evidence type="ECO:0000313" key="15">
    <source>
        <dbReference type="Proteomes" id="UP000305067"/>
    </source>
</evidence>
<dbReference type="SUPFAM" id="SSF48264">
    <property type="entry name" value="Cytochrome P450"/>
    <property type="match status" value="1"/>
</dbReference>
<dbReference type="InterPro" id="IPR002401">
    <property type="entry name" value="Cyt_P450_E_grp-I"/>
</dbReference>
<name>A0A5C3Q328_9AGAR</name>
<comment type="cofactor">
    <cofactor evidence="1 13">
        <name>heme</name>
        <dbReference type="ChEBI" id="CHEBI:30413"/>
    </cofactor>
</comment>
<evidence type="ECO:0000256" key="2">
    <source>
        <dbReference type="ARBA" id="ARBA00004370"/>
    </source>
</evidence>
<comment type="similarity">
    <text evidence="4">Belongs to the cytochrome P450 family.</text>
</comment>
<dbReference type="Gene3D" id="1.10.630.10">
    <property type="entry name" value="Cytochrome P450"/>
    <property type="match status" value="1"/>
</dbReference>
<protein>
    <submittedName>
        <fullName evidence="14">Cytochrome P450</fullName>
    </submittedName>
</protein>
<accession>A0A5C3Q328</accession>
<dbReference type="Pfam" id="PF00067">
    <property type="entry name" value="p450"/>
    <property type="match status" value="1"/>
</dbReference>
<dbReference type="GO" id="GO:0016705">
    <property type="term" value="F:oxidoreductase activity, acting on paired donors, with incorporation or reduction of molecular oxygen"/>
    <property type="evidence" value="ECO:0007669"/>
    <property type="project" value="InterPro"/>
</dbReference>
<keyword evidence="6" id="KW-0812">Transmembrane</keyword>
<evidence type="ECO:0000256" key="13">
    <source>
        <dbReference type="PIRSR" id="PIRSR602401-1"/>
    </source>
</evidence>
<dbReference type="GO" id="GO:0016020">
    <property type="term" value="C:membrane"/>
    <property type="evidence" value="ECO:0007669"/>
    <property type="project" value="UniProtKB-SubCell"/>
</dbReference>
<evidence type="ECO:0000256" key="12">
    <source>
        <dbReference type="ARBA" id="ARBA00023136"/>
    </source>
</evidence>
<evidence type="ECO:0000256" key="3">
    <source>
        <dbReference type="ARBA" id="ARBA00004721"/>
    </source>
</evidence>
<evidence type="ECO:0000256" key="10">
    <source>
        <dbReference type="ARBA" id="ARBA00023004"/>
    </source>
</evidence>
<evidence type="ECO:0000256" key="11">
    <source>
        <dbReference type="ARBA" id="ARBA00023033"/>
    </source>
</evidence>
<keyword evidence="8" id="KW-1133">Transmembrane helix</keyword>
<keyword evidence="15" id="KW-1185">Reference proteome</keyword>
<evidence type="ECO:0000256" key="1">
    <source>
        <dbReference type="ARBA" id="ARBA00001971"/>
    </source>
</evidence>
<proteinExistence type="inferred from homology"/>
<evidence type="ECO:0000256" key="6">
    <source>
        <dbReference type="ARBA" id="ARBA00022692"/>
    </source>
</evidence>
<evidence type="ECO:0000256" key="9">
    <source>
        <dbReference type="ARBA" id="ARBA00023002"/>
    </source>
</evidence>
<keyword evidence="9" id="KW-0560">Oxidoreductase</keyword>
<dbReference type="PRINTS" id="PR00385">
    <property type="entry name" value="P450"/>
</dbReference>
<keyword evidence="5 13" id="KW-0349">Heme</keyword>
<dbReference type="STRING" id="1884261.A0A5C3Q328"/>
<dbReference type="OrthoDB" id="1470350at2759"/>
<dbReference type="GO" id="GO:0004497">
    <property type="term" value="F:monooxygenase activity"/>
    <property type="evidence" value="ECO:0007669"/>
    <property type="project" value="UniProtKB-KW"/>
</dbReference>